<reference evidence="2" key="1">
    <citation type="submission" date="2015-09" db="EMBL/GenBank/DDBJ databases">
        <title>De novo assembly of Pectinophora gossypiella (Pink Bollworm) gut transcriptome.</title>
        <authorList>
            <person name="Tassone E.E."/>
        </authorList>
    </citation>
    <scope>NUCLEOTIDE SEQUENCE</scope>
</reference>
<name>A0A1E1WPN4_PECGO</name>
<feature type="region of interest" description="Disordered" evidence="1">
    <location>
        <begin position="79"/>
        <end position="125"/>
    </location>
</feature>
<sequence length="125" mass="13802">RFWFGEEDAMDMELESKEPSPVKKEHSPKPTEAILKDIQTTVHQAKTKIGDLQDEAAGMMEGLLDFGIAGLKKGLRFTGLSDDSQEKSPSHKEKEKGPEKSPPPKDKGPERSPPPKDKGPERSPP</sequence>
<organism evidence="2">
    <name type="scientific">Pectinophora gossypiella</name>
    <name type="common">Cotton pink bollworm</name>
    <name type="synonym">Depressaria gossypiella</name>
    <dbReference type="NCBI Taxonomy" id="13191"/>
    <lineage>
        <taxon>Eukaryota</taxon>
        <taxon>Metazoa</taxon>
        <taxon>Ecdysozoa</taxon>
        <taxon>Arthropoda</taxon>
        <taxon>Hexapoda</taxon>
        <taxon>Insecta</taxon>
        <taxon>Pterygota</taxon>
        <taxon>Neoptera</taxon>
        <taxon>Endopterygota</taxon>
        <taxon>Lepidoptera</taxon>
        <taxon>Glossata</taxon>
        <taxon>Ditrysia</taxon>
        <taxon>Gelechioidea</taxon>
        <taxon>Gelechiidae</taxon>
        <taxon>Apatetrinae</taxon>
        <taxon>Pectinophora</taxon>
    </lineage>
</organism>
<gene>
    <name evidence="2" type="ORF">g.18947</name>
</gene>
<feature type="region of interest" description="Disordered" evidence="1">
    <location>
        <begin position="1"/>
        <end position="32"/>
    </location>
</feature>
<feature type="compositionally biased region" description="Acidic residues" evidence="1">
    <location>
        <begin position="1"/>
        <end position="13"/>
    </location>
</feature>
<feature type="compositionally biased region" description="Basic and acidic residues" evidence="1">
    <location>
        <begin position="14"/>
        <end position="29"/>
    </location>
</feature>
<dbReference type="AlphaFoldDB" id="A0A1E1WPN4"/>
<feature type="non-terminal residue" evidence="2">
    <location>
        <position position="125"/>
    </location>
</feature>
<feature type="compositionally biased region" description="Basic and acidic residues" evidence="1">
    <location>
        <begin position="84"/>
        <end position="125"/>
    </location>
</feature>
<accession>A0A1E1WPN4</accession>
<dbReference type="EMBL" id="GDQN01002079">
    <property type="protein sequence ID" value="JAT88975.1"/>
    <property type="molecule type" value="Transcribed_RNA"/>
</dbReference>
<proteinExistence type="predicted"/>
<evidence type="ECO:0000256" key="1">
    <source>
        <dbReference type="SAM" id="MobiDB-lite"/>
    </source>
</evidence>
<evidence type="ECO:0000313" key="2">
    <source>
        <dbReference type="EMBL" id="JAT88975.1"/>
    </source>
</evidence>
<protein>
    <submittedName>
        <fullName evidence="2">Uncharacterized protein</fullName>
    </submittedName>
</protein>
<feature type="non-terminal residue" evidence="2">
    <location>
        <position position="1"/>
    </location>
</feature>
<dbReference type="OrthoDB" id="5582218at2759"/>